<evidence type="ECO:0000313" key="11">
    <source>
        <dbReference type="Proteomes" id="UP001321526"/>
    </source>
</evidence>
<dbReference type="Pfam" id="PF00501">
    <property type="entry name" value="AMP-binding"/>
    <property type="match status" value="1"/>
</dbReference>
<accession>A0ABY8FKC5</accession>
<dbReference type="SUPFAM" id="SSF56801">
    <property type="entry name" value="Acetyl-CoA synthetase-like"/>
    <property type="match status" value="1"/>
</dbReference>
<comment type="subcellular location">
    <subcellularLocation>
        <location evidence="1">Membrane</location>
        <topology evidence="1">Peripheral membrane protein</topology>
    </subcellularLocation>
</comment>
<dbReference type="EC" id="6.2.1.3" evidence="5"/>
<evidence type="ECO:0000256" key="5">
    <source>
        <dbReference type="ARBA" id="ARBA00026121"/>
    </source>
</evidence>
<keyword evidence="3 10" id="KW-0436">Ligase</keyword>
<reference evidence="10 11" key="1">
    <citation type="submission" date="2019-01" db="EMBL/GenBank/DDBJ databases">
        <title>Genome sequence of Salinicola endophyticus REST5.</title>
        <authorList>
            <person name="Nascimento F.X."/>
        </authorList>
    </citation>
    <scope>NUCLEOTIDE SEQUENCE [LARGE SCALE GENOMIC DNA]</scope>
    <source>
        <strain evidence="10 11">REST5</strain>
    </source>
</reference>
<keyword evidence="4" id="KW-0472">Membrane</keyword>
<evidence type="ECO:0000259" key="9">
    <source>
        <dbReference type="Pfam" id="PF13193"/>
    </source>
</evidence>
<dbReference type="InterPro" id="IPR042099">
    <property type="entry name" value="ANL_N_sf"/>
</dbReference>
<protein>
    <recommendedName>
        <fullName evidence="6">Long-chain-fatty-acid--CoA ligase</fullName>
        <ecNumber evidence="5">6.2.1.3</ecNumber>
    </recommendedName>
    <alternativeName>
        <fullName evidence="7">Long-chain acyl-CoA synthetase</fullName>
    </alternativeName>
</protein>
<feature type="domain" description="AMP-dependent synthetase/ligase" evidence="8">
    <location>
        <begin position="30"/>
        <end position="416"/>
    </location>
</feature>
<proteinExistence type="predicted"/>
<dbReference type="Gene3D" id="3.30.300.30">
    <property type="match status" value="1"/>
</dbReference>
<evidence type="ECO:0000256" key="2">
    <source>
        <dbReference type="ARBA" id="ARBA00005005"/>
    </source>
</evidence>
<evidence type="ECO:0000313" key="10">
    <source>
        <dbReference type="EMBL" id="WFF43262.1"/>
    </source>
</evidence>
<dbReference type="RefSeq" id="WP_110676170.1">
    <property type="nucleotide sequence ID" value="NZ_CP035631.1"/>
</dbReference>
<dbReference type="Proteomes" id="UP001321526">
    <property type="component" value="Chromosome"/>
</dbReference>
<dbReference type="InterPro" id="IPR020845">
    <property type="entry name" value="AMP-binding_CS"/>
</dbReference>
<gene>
    <name evidence="10" type="ORF">EVC62_18190</name>
</gene>
<keyword evidence="11" id="KW-1185">Reference proteome</keyword>
<sequence>MGDSANAYVESGVPLTGLETFHSINDIIADACRRYADKPAFSCMGKTLSYADIDRLADRFAAWLQTHTDLEPGDRIAIQLPNVLQFPVAVFGALRAGLVIVNTNPLYTEREMRHQFRDAGAKAIVVLANMAQKLENVLDQTEIRHVVVTEMGDLHDWPKRALINFVVRRVKKMVPAYSLPQAVDFRRTLAGGGPAATVASGQDEEIAVLQYTGGTTGVAKGAMLTHRNLIANMLQTQQLLGDTLENGRETIIAPLPCYHIYTFTVNCLYAMTTGQHNVLIPNPRDIAGFVKTLSQTPFSVFVGLNTLFNALCQRDDFKALDFSQLKFTISGGMALTQAAAKRWQEVTGNGIVEGYGLTETSPIALVNPPEAPQIGTIGRPVAGTEVRVVDDEGRALPPGESGELCIKGPQVMKGYWNRPEDTAKTLSDDGWLRTGDMAVVQEDGYVKIVDRKKDMILVSGFNVYPNEIEEVVVGHPDVLEAAAVGVPDEESGEAIKLFVVARHEGLDPQALRQWCKKELTGYKVPKFVELRDELPKSNVGKVLRRELRDGHQAADSGAST</sequence>
<name>A0ABY8FKC5_9GAMM</name>
<dbReference type="PROSITE" id="PS00455">
    <property type="entry name" value="AMP_BINDING"/>
    <property type="match status" value="1"/>
</dbReference>
<dbReference type="Pfam" id="PF13193">
    <property type="entry name" value="AMP-binding_C"/>
    <property type="match status" value="1"/>
</dbReference>
<comment type="pathway">
    <text evidence="2">Lipid metabolism; fatty acid beta-oxidation.</text>
</comment>
<dbReference type="PANTHER" id="PTHR43767:SF8">
    <property type="entry name" value="LONG-CHAIN-FATTY-ACID--COA LIGASE"/>
    <property type="match status" value="1"/>
</dbReference>
<evidence type="ECO:0000256" key="4">
    <source>
        <dbReference type="ARBA" id="ARBA00023136"/>
    </source>
</evidence>
<evidence type="ECO:0000256" key="1">
    <source>
        <dbReference type="ARBA" id="ARBA00004170"/>
    </source>
</evidence>
<dbReference type="InterPro" id="IPR045851">
    <property type="entry name" value="AMP-bd_C_sf"/>
</dbReference>
<evidence type="ECO:0000256" key="7">
    <source>
        <dbReference type="ARBA" id="ARBA00042773"/>
    </source>
</evidence>
<dbReference type="InterPro" id="IPR050237">
    <property type="entry name" value="ATP-dep_AMP-bd_enzyme"/>
</dbReference>
<feature type="domain" description="AMP-binding enzyme C-terminal" evidence="9">
    <location>
        <begin position="467"/>
        <end position="541"/>
    </location>
</feature>
<dbReference type="GO" id="GO:0016874">
    <property type="term" value="F:ligase activity"/>
    <property type="evidence" value="ECO:0007669"/>
    <property type="project" value="UniProtKB-KW"/>
</dbReference>
<dbReference type="NCBIfam" id="NF004229">
    <property type="entry name" value="PRK05677.1"/>
    <property type="match status" value="1"/>
</dbReference>
<dbReference type="EMBL" id="CP035631">
    <property type="protein sequence ID" value="WFF43262.1"/>
    <property type="molecule type" value="Genomic_DNA"/>
</dbReference>
<dbReference type="CDD" id="cd05936">
    <property type="entry name" value="FC-FACS_FadD_like"/>
    <property type="match status" value="1"/>
</dbReference>
<dbReference type="InterPro" id="IPR000873">
    <property type="entry name" value="AMP-dep_synth/lig_dom"/>
</dbReference>
<dbReference type="PANTHER" id="PTHR43767">
    <property type="entry name" value="LONG-CHAIN-FATTY-ACID--COA LIGASE"/>
    <property type="match status" value="1"/>
</dbReference>
<evidence type="ECO:0000259" key="8">
    <source>
        <dbReference type="Pfam" id="PF00501"/>
    </source>
</evidence>
<organism evidence="10 11">
    <name type="scientific">Salinicola endophyticus</name>
    <dbReference type="NCBI Taxonomy" id="1949083"/>
    <lineage>
        <taxon>Bacteria</taxon>
        <taxon>Pseudomonadati</taxon>
        <taxon>Pseudomonadota</taxon>
        <taxon>Gammaproteobacteria</taxon>
        <taxon>Oceanospirillales</taxon>
        <taxon>Halomonadaceae</taxon>
        <taxon>Salinicola</taxon>
    </lineage>
</organism>
<dbReference type="Gene3D" id="3.40.50.12780">
    <property type="entry name" value="N-terminal domain of ligase-like"/>
    <property type="match status" value="1"/>
</dbReference>
<evidence type="ECO:0000256" key="6">
    <source>
        <dbReference type="ARBA" id="ARBA00039545"/>
    </source>
</evidence>
<dbReference type="InterPro" id="IPR025110">
    <property type="entry name" value="AMP-bd_C"/>
</dbReference>
<evidence type="ECO:0000256" key="3">
    <source>
        <dbReference type="ARBA" id="ARBA00022598"/>
    </source>
</evidence>